<proteinExistence type="predicted"/>
<dbReference type="EMBL" id="CP020867">
    <property type="protein sequence ID" value="ARJ56538.1"/>
    <property type="molecule type" value="Genomic_DNA"/>
</dbReference>
<sequence>MLFFKKNQVKNQIKTNSKNLKTQTIKSSNEDFLDNRLYEFSKKVKKLSKDEASASLLARQLSRLIKAEKF</sequence>
<organism evidence="1 2">
    <name type="scientific">Campylobacter cuniculorum DSM 23162 = LMG 24588</name>
    <dbReference type="NCBI Taxonomy" id="1121267"/>
    <lineage>
        <taxon>Bacteria</taxon>
        <taxon>Pseudomonadati</taxon>
        <taxon>Campylobacterota</taxon>
        <taxon>Epsilonproteobacteria</taxon>
        <taxon>Campylobacterales</taxon>
        <taxon>Campylobacteraceae</taxon>
        <taxon>Campylobacter</taxon>
    </lineage>
</organism>
<gene>
    <name evidence="1" type="ORF">CCUN_0930</name>
</gene>
<evidence type="ECO:0000313" key="1">
    <source>
        <dbReference type="EMBL" id="ARJ56538.1"/>
    </source>
</evidence>
<evidence type="ECO:0008006" key="3">
    <source>
        <dbReference type="Google" id="ProtNLM"/>
    </source>
</evidence>
<dbReference type="STRING" id="1121267.CCUN_0930"/>
<dbReference type="eggNOG" id="ENOG5032P0K">
    <property type="taxonomic scope" value="Bacteria"/>
</dbReference>
<dbReference type="Proteomes" id="UP000192902">
    <property type="component" value="Chromosome"/>
</dbReference>
<dbReference type="AlphaFoldDB" id="A0A1W6BWT6"/>
<evidence type="ECO:0000313" key="2">
    <source>
        <dbReference type="Proteomes" id="UP000192902"/>
    </source>
</evidence>
<name>A0A1W6BWT6_9BACT</name>
<accession>A0A1W6BWT6</accession>
<reference evidence="1 2" key="1">
    <citation type="submission" date="2017-04" db="EMBL/GenBank/DDBJ databases">
        <title>Complete genome sequence of the Campylobacter cuniculorum type strain LMG24588.</title>
        <authorList>
            <person name="Miller W.G."/>
            <person name="Yee E."/>
            <person name="Revez J."/>
            <person name="Bono J.L."/>
            <person name="Rossi M."/>
        </authorList>
    </citation>
    <scope>NUCLEOTIDE SEQUENCE [LARGE SCALE GENOMIC DNA]</scope>
    <source>
        <strain evidence="1 2">LMG 24588</strain>
    </source>
</reference>
<protein>
    <recommendedName>
        <fullName evidence="3">Molybdenum cofactor biosynthesis protein</fullName>
    </recommendedName>
</protein>
<dbReference type="KEGG" id="ccun:CCUN_0930"/>